<dbReference type="Pfam" id="PF07690">
    <property type="entry name" value="MFS_1"/>
    <property type="match status" value="1"/>
</dbReference>
<evidence type="ECO:0000256" key="1">
    <source>
        <dbReference type="ARBA" id="ARBA00004651"/>
    </source>
</evidence>
<dbReference type="CDD" id="cd17503">
    <property type="entry name" value="MFS_LmrB_MDR_like"/>
    <property type="match status" value="1"/>
</dbReference>
<feature type="transmembrane region" description="Helical" evidence="8">
    <location>
        <begin position="271"/>
        <end position="292"/>
    </location>
</feature>
<feature type="transmembrane region" description="Helical" evidence="8">
    <location>
        <begin position="336"/>
        <end position="355"/>
    </location>
</feature>
<accession>A0A5B8RFK3</accession>
<dbReference type="InterPro" id="IPR036259">
    <property type="entry name" value="MFS_trans_sf"/>
</dbReference>
<feature type="transmembrane region" description="Helical" evidence="8">
    <location>
        <begin position="80"/>
        <end position="100"/>
    </location>
</feature>
<dbReference type="NCBIfam" id="TIGR00711">
    <property type="entry name" value="efflux_EmrB"/>
    <property type="match status" value="1"/>
</dbReference>
<evidence type="ECO:0000256" key="2">
    <source>
        <dbReference type="ARBA" id="ARBA00008537"/>
    </source>
</evidence>
<dbReference type="GO" id="GO:0022857">
    <property type="term" value="F:transmembrane transporter activity"/>
    <property type="evidence" value="ECO:0007669"/>
    <property type="project" value="InterPro"/>
</dbReference>
<dbReference type="EMBL" id="MN079136">
    <property type="protein sequence ID" value="QEA06322.1"/>
    <property type="molecule type" value="Genomic_DNA"/>
</dbReference>
<evidence type="ECO:0000313" key="10">
    <source>
        <dbReference type="EMBL" id="QEA06322.1"/>
    </source>
</evidence>
<feature type="transmembrane region" description="Helical" evidence="8">
    <location>
        <begin position="233"/>
        <end position="251"/>
    </location>
</feature>
<dbReference type="InterPro" id="IPR020846">
    <property type="entry name" value="MFS_dom"/>
</dbReference>
<name>A0A5B8RFK3_9ZZZZ</name>
<dbReference type="InterPro" id="IPR004638">
    <property type="entry name" value="EmrB-like"/>
</dbReference>
<dbReference type="Gene3D" id="1.20.1250.20">
    <property type="entry name" value="MFS general substrate transporter like domains"/>
    <property type="match status" value="1"/>
</dbReference>
<feature type="transmembrane region" description="Helical" evidence="8">
    <location>
        <begin position="304"/>
        <end position="324"/>
    </location>
</feature>
<organism evidence="10">
    <name type="scientific">uncultured organism</name>
    <dbReference type="NCBI Taxonomy" id="155900"/>
    <lineage>
        <taxon>unclassified sequences</taxon>
        <taxon>environmental samples</taxon>
    </lineage>
</organism>
<keyword evidence="3" id="KW-0813">Transport</keyword>
<feature type="transmembrane region" description="Helical" evidence="8">
    <location>
        <begin position="202"/>
        <end position="221"/>
    </location>
</feature>
<protein>
    <submittedName>
        <fullName evidence="10">Multidrug export protein EmrB</fullName>
    </submittedName>
</protein>
<keyword evidence="4" id="KW-1003">Cell membrane</keyword>
<dbReference type="PANTHER" id="PTHR42718:SF9">
    <property type="entry name" value="MAJOR FACILITATOR SUPERFAMILY MULTIDRUG TRANSPORTER MFSC"/>
    <property type="match status" value="1"/>
</dbReference>
<gene>
    <name evidence="10" type="primary">emrB_1</name>
    <name evidence="10" type="ORF">KBTEX_02654</name>
</gene>
<dbReference type="InterPro" id="IPR011701">
    <property type="entry name" value="MFS"/>
</dbReference>
<keyword evidence="7 8" id="KW-0472">Membrane</keyword>
<keyword evidence="6 8" id="KW-1133">Transmembrane helix</keyword>
<sequence length="515" mass="55461">MTHVTDMPPWSQRLGFVAAVFGMFMAILDIQIVASSLNEIQAGVSATEDQISWVQTAYLIAEVVMIPLSGMLTRILSTRVAFVVSCGGFTLASLGCAMASSVGTLITLRAVQGFLGGAMIPIAYAISFSIFPRRVMGSVQAVMGLVATMAPSIGPTIGGYITQTMSYHWLFLVNVLPGILVSLAIWNTLALDHGNRSLLRRLDVPGLVFMAVFLGTLEYILEEGPGDDWFASALIRDMSVLCAVAGVAFFVRMFRTDHPIVDLHAFRNRNFAIGAALGFCLGIALYGLTYLMPLFFGIVRQYNALQIGEIMFVTGAAMFVCAPIAGRASDHIDPRILLAIGLTLVGTGTVMNAHMTSEAGYELFFWPQVIRGAGMVLCMIPITRIALGTLPPHEVGNASGLFNVLRNLGGAFGLAMMDTIRDVRFDFHWSQIIPAIDTGRAAVVHELQAQTQQLTGAVADPRAGAIANLARRIGVEAQTMAFNDIFLWLGMIYLCAVPVMLLMKRPTMATGEAGH</sequence>
<keyword evidence="5 8" id="KW-0812">Transmembrane</keyword>
<dbReference type="AlphaFoldDB" id="A0A5B8RFK3"/>
<feature type="transmembrane region" description="Helical" evidence="8">
    <location>
        <begin position="167"/>
        <end position="190"/>
    </location>
</feature>
<dbReference type="PANTHER" id="PTHR42718">
    <property type="entry name" value="MAJOR FACILITATOR SUPERFAMILY MULTIDRUG TRANSPORTER MFSC"/>
    <property type="match status" value="1"/>
</dbReference>
<feature type="transmembrane region" description="Helical" evidence="8">
    <location>
        <begin position="53"/>
        <end position="73"/>
    </location>
</feature>
<feature type="domain" description="Major facilitator superfamily (MFS) profile" evidence="9">
    <location>
        <begin position="15"/>
        <end position="508"/>
    </location>
</feature>
<feature type="transmembrane region" description="Helical" evidence="8">
    <location>
        <begin position="142"/>
        <end position="161"/>
    </location>
</feature>
<evidence type="ECO:0000256" key="5">
    <source>
        <dbReference type="ARBA" id="ARBA00022692"/>
    </source>
</evidence>
<evidence type="ECO:0000256" key="3">
    <source>
        <dbReference type="ARBA" id="ARBA00022448"/>
    </source>
</evidence>
<reference evidence="10" key="1">
    <citation type="submission" date="2019-06" db="EMBL/GenBank/DDBJ databases">
        <authorList>
            <person name="Murdoch R.W."/>
            <person name="Fathepure B."/>
        </authorList>
    </citation>
    <scope>NUCLEOTIDE SEQUENCE</scope>
</reference>
<comment type="subcellular location">
    <subcellularLocation>
        <location evidence="1">Cell membrane</location>
        <topology evidence="1">Multi-pass membrane protein</topology>
    </subcellularLocation>
</comment>
<dbReference type="SUPFAM" id="SSF103473">
    <property type="entry name" value="MFS general substrate transporter"/>
    <property type="match status" value="1"/>
</dbReference>
<evidence type="ECO:0000259" key="9">
    <source>
        <dbReference type="PROSITE" id="PS50850"/>
    </source>
</evidence>
<feature type="transmembrane region" description="Helical" evidence="8">
    <location>
        <begin position="485"/>
        <end position="503"/>
    </location>
</feature>
<evidence type="ECO:0000256" key="8">
    <source>
        <dbReference type="SAM" id="Phobius"/>
    </source>
</evidence>
<proteinExistence type="inferred from homology"/>
<dbReference type="PROSITE" id="PS50850">
    <property type="entry name" value="MFS"/>
    <property type="match status" value="1"/>
</dbReference>
<evidence type="ECO:0000256" key="6">
    <source>
        <dbReference type="ARBA" id="ARBA00022989"/>
    </source>
</evidence>
<dbReference type="Gene3D" id="1.20.1720.10">
    <property type="entry name" value="Multidrug resistance protein D"/>
    <property type="match status" value="1"/>
</dbReference>
<evidence type="ECO:0000256" key="7">
    <source>
        <dbReference type="ARBA" id="ARBA00023136"/>
    </source>
</evidence>
<evidence type="ECO:0000256" key="4">
    <source>
        <dbReference type="ARBA" id="ARBA00022475"/>
    </source>
</evidence>
<comment type="similarity">
    <text evidence="2">Belongs to the major facilitator superfamily. EmrB family.</text>
</comment>
<dbReference type="GO" id="GO:0005886">
    <property type="term" value="C:plasma membrane"/>
    <property type="evidence" value="ECO:0007669"/>
    <property type="project" value="UniProtKB-SubCell"/>
</dbReference>
<feature type="transmembrane region" description="Helical" evidence="8">
    <location>
        <begin position="14"/>
        <end position="33"/>
    </location>
</feature>
<feature type="transmembrane region" description="Helical" evidence="8">
    <location>
        <begin position="106"/>
        <end position="130"/>
    </location>
</feature>